<reference evidence="2 3" key="1">
    <citation type="submission" date="2017-06" db="EMBL/GenBank/DDBJ databases">
        <title>Ant-infecting Ophiocordyceps genomes reveal a high diversity of potential behavioral manipulation genes and a possible major role for enterotoxins.</title>
        <authorList>
            <person name="De Bekker C."/>
            <person name="Evans H.C."/>
            <person name="Brachmann A."/>
            <person name="Hughes D.P."/>
        </authorList>
    </citation>
    <scope>NUCLEOTIDE SEQUENCE [LARGE SCALE GENOMIC DNA]</scope>
    <source>
        <strain evidence="2 3">Map16</strain>
    </source>
</reference>
<evidence type="ECO:0000313" key="2">
    <source>
        <dbReference type="EMBL" id="PHH75725.1"/>
    </source>
</evidence>
<keyword evidence="3" id="KW-1185">Reference proteome</keyword>
<feature type="region of interest" description="Disordered" evidence="1">
    <location>
        <begin position="38"/>
        <end position="101"/>
    </location>
</feature>
<comment type="caution">
    <text evidence="2">The sequence shown here is derived from an EMBL/GenBank/DDBJ whole genome shotgun (WGS) entry which is preliminary data.</text>
</comment>
<protein>
    <submittedName>
        <fullName evidence="2">Uncharacterized protein</fullName>
    </submittedName>
</protein>
<feature type="compositionally biased region" description="Low complexity" evidence="1">
    <location>
        <begin position="38"/>
        <end position="48"/>
    </location>
</feature>
<feature type="compositionally biased region" description="Polar residues" evidence="1">
    <location>
        <begin position="55"/>
        <end position="79"/>
    </location>
</feature>
<evidence type="ECO:0000256" key="1">
    <source>
        <dbReference type="SAM" id="MobiDB-lite"/>
    </source>
</evidence>
<dbReference type="EMBL" id="NJES01000200">
    <property type="protein sequence ID" value="PHH75725.1"/>
    <property type="molecule type" value="Genomic_DNA"/>
</dbReference>
<name>A0A2C5Z1P0_9HYPO</name>
<gene>
    <name evidence="2" type="ORF">CDD80_2146</name>
</gene>
<evidence type="ECO:0000313" key="3">
    <source>
        <dbReference type="Proteomes" id="UP000226431"/>
    </source>
</evidence>
<organism evidence="2 3">
    <name type="scientific">Ophiocordyceps camponoti-rufipedis</name>
    <dbReference type="NCBI Taxonomy" id="2004952"/>
    <lineage>
        <taxon>Eukaryota</taxon>
        <taxon>Fungi</taxon>
        <taxon>Dikarya</taxon>
        <taxon>Ascomycota</taxon>
        <taxon>Pezizomycotina</taxon>
        <taxon>Sordariomycetes</taxon>
        <taxon>Hypocreomycetidae</taxon>
        <taxon>Hypocreales</taxon>
        <taxon>Ophiocordycipitaceae</taxon>
        <taxon>Ophiocordyceps</taxon>
    </lineage>
</organism>
<dbReference type="AlphaFoldDB" id="A0A2C5Z1P0"/>
<dbReference type="Proteomes" id="UP000226431">
    <property type="component" value="Unassembled WGS sequence"/>
</dbReference>
<accession>A0A2C5Z1P0</accession>
<sequence length="137" mass="15127">MAGARLTSKSVTREEGFLSRHRVLELDLFTQPDAIPITTRRPCTTTSTVEEDPLNVSQQSPHNPSSIQPLSTQLHSFSPSAPARIAHLNGGHPISPGRGRPDRRVMLLAMRRLPPLRVPTLTRAIRPGNSRQCRVCP</sequence>
<proteinExistence type="predicted"/>